<name>T1ES16_HELRO</name>
<dbReference type="EMBL" id="AMQM01000974">
    <property type="status" value="NOT_ANNOTATED_CDS"/>
    <property type="molecule type" value="Genomic_DNA"/>
</dbReference>
<feature type="repeat" description="Filamin" evidence="3">
    <location>
        <begin position="409"/>
        <end position="431"/>
    </location>
</feature>
<feature type="repeat" description="Filamin" evidence="3">
    <location>
        <begin position="3840"/>
        <end position="3928"/>
    </location>
</feature>
<feature type="repeat" description="Filamin" evidence="3">
    <location>
        <begin position="757"/>
        <end position="833"/>
    </location>
</feature>
<dbReference type="Proteomes" id="UP000015101">
    <property type="component" value="Unassembled WGS sequence"/>
</dbReference>
<dbReference type="Pfam" id="PF00630">
    <property type="entry name" value="Filamin"/>
    <property type="match status" value="26"/>
</dbReference>
<feature type="repeat" description="Filamin" evidence="3">
    <location>
        <begin position="3417"/>
        <end position="3508"/>
    </location>
</feature>
<feature type="repeat" description="Filamin" evidence="3">
    <location>
        <begin position="1616"/>
        <end position="1708"/>
    </location>
</feature>
<feature type="repeat" description="Filamin" evidence="3">
    <location>
        <begin position="1442"/>
        <end position="1516"/>
    </location>
</feature>
<sequence length="4163" mass="448026">MSGSINTDRDYRGCVYIPRADGHHSHGENGQFSVVELPTFKVNANQKHSKVEVFVEDPTGQTIKPYVKVVGDLYTSTFLPKMTGDYLVSMCVDGENIEGSPFYVKVFDPKLIRVLGLRGGIVSQLNGFSVNTDGIGEGPMAITITHLGSNRIVPARIMQDPGRKSLFHVEWMPEEAGFYRVNVQFARVDADGSPYTIEVINPSLSTISGLTSGQLISAGQLNKFIIRVPSKMVVMNEMRVDVTDPIGVRVPARLIDNNDGTVAVEFLPIIIGSHVITASYFNMAISGSPFKVTSFDPAKVKIINWKPLTFQRRAQVTLTLEFLEARPPTRSMRESMESIGSPLPPNNRELLNLDSRGPWTCVVASAPTAAAFGNGVQPSPSLLINTPTFFEVKVQGSNEDAHVDVVVKGCYSIEIKLDGVPISGSPFTSRVYSPGSVILGEVKRGFVGREVEFSVDASQAGDGSVEAVVDGGVYSVTFMPKEAKVYNATVKFNGETVKGSPVSVNVLDLSKVTLVGGSGDLKVAVNKVCTLKLNTAGSGNGQFTAIVRAPSGAEITPLIREVNKKFLEIEYTPKEIGVYCVEVELEGMALAVNPIQFSTYNSSKIKGDLKFSVLGPNGGLLNNSVEQINSSNYSVVFTPLIQGQHQFTMSFNEEPVIATGQTLRSFACNKMATFFITSPHVIRATDCDVKITDPSLKNVSARLSDMNDGTVRCDFTGAAPGDYKIDVKCWGHSIPDSPFLSKASDVTKVTVTPILSALVGLNSSFNINVKDAGEGTLEISIQNPNGQQIPNSVAPLGPGQFVVTFMPAIQGTHHANVTFNEEPVKGSPFSIQVNDPTKCQVKGPKNLDVRSRISEQGPGVFKVEYTPLVPGDYVIDVEIFGKEVPNGPFTAKCWDHTKVKCTKIASGRVGVQTSFNLDASGAGEGDMEIVISGPSRQNIANHVTPLGPGLFVVTFTPEEGGVHKVSVTFNQENVTGSPFIFNVIDLGRASARGDGLGAVKVNTNASFLITAPGAMEKDLELLIMEMKLNISAWPYLGCPYYPKVWDSSKVLVTNVKNGRVGNVNVFNLDVTDAGEGTLEIGVTSPSGQNIHNNVMPSGAGKFEVSCVPLEPGMYKISVTFNRENVVGSPYSFLATDMNKVLARGDGLGGGRCGVATSFVVTAPAAQQKDVDIIVPTTFHFRAPAASGRDVHVKVTGPDYKDIVPRVIENHDQYTVEFIPLKIGDHVIEVTYFGEMISCCPFVCKAYNASLVQLTPAGNGAVNKASHFTVNTGQAGVGALDVVVTADGLAVPCVVKSMSSCLYDVSFTPQVCHSHDVCVKFNGEEVPGSPLHVLVIDGSKATAAGHGLELAKVNAVASFDVITNNPPNINAKLEAHITNAKGQFLPCKVTSTGPTSYHVEYVPKDAGCHKIALTYAGSFIQGSPYNVDAFDSNAIKISCCSYGVVGKQYCFEVDTTKCGCLTGHLDVEVKGHLTKPITQVTSSRGVYTVNFVASENVSHNVAVTYLGENCSPFSVKFIDPKNMHVNWDSVCHMPVNRAVTFDLVLGEVNMTSLINVPGNDLMSAICRVRDPNGRELATRIDRQTECFRIEFQPTMIGPHTIDLKFGGTTIVGSPHICNVYNAAKVVITDANIDNQLGRESCFTVDSSRAGDGYVEVKVICGEAEVITRAAQIGDRIVKYSFMPVQPKPHVATVKFCSEPVQGSPLTFQVINPANKMTLSRTTPDKIGPLGQPITALLLSDGFMLNLADIKAEARGASSELLVTTLTSELDGTNKITFTPNCTGPAKLDVSYCGKAVSGSPLIYDIFDACKVVAEIQNSGVVDQPVSFDVVLSKAGSAPLDIKITNGRNVSLPMTNQIVSYGQRVTYIPKEAGLHVISIQYGCVDVPGSPFHQQIIDSFMPTAHGEGLENAIENSPATFTLDTRGHYGNLKVDVQGSPFQVHVTSPKKVQVVGGWESILDHHHHHMPLVVNEKKMFELDCSKAGPGNLRVNVTGPDGVMPTEVHERADRRYHVGFTPRVEGNYTMKMYYNEQPLERFPVLGTAVRLLINQKAPPPCPVHYHHHQSHSHVHEQEHQIKLAAVAHGQGLTSAKMLEEAEFFVVVPDEKANSPFKVKVEPLVEVPERPIIAMGYGIAMAEVNREAEFLLDGVDSDEQPKVIVSGPVGEIPVYLTRFSPERYRCCYTPNRPGSYVLTVTHKNKHITGSPFNVLVSGRDGVRNLPPTAKNLQCGANGLAYNFNGVPYNVKYSNEICNPNPFLVVAMGPGLSRAVKNQPAEFIVDTSASGPGDVTIQLTGPKEDVPVKIYQSADNIYQCHVIPDQKALNVKDVVVVGRGLCEGLVDEPAEFIIDATQAGPGKPEVKITEHKNEIPCKISQVVTGIYKCTYVPPKEGEYHVFVLYGEVLVPGAPYEVMVKNPPKEKPDKFMVVTGPGMSLAVVGQRAEFLLDGFEYDNLNMRLNCQNGMDLPLQLFKIEPNKYICAYTPTVPVNVVEEMNLLPFPRPFNLKVKYENSDDDDDDDEEEEDKDGGFLGRFFNGGKKTKRMKKKKVVDARIVTTNLDPLQHFADYSIHHKHCDQPVVVIGPGKTEAVVNKMAEFIIDGAAGEPTIHLTGVEGDIEVQCSKLTSCRYHCSYIPQKEGVYLLNIATGGLNVPGCPFKVQVTNGSEPSLIVVAPECPDGKNMIAVGPGLGTVYEKKTAEFIIDGTDCEGVYLMNIQIKGVNIPGSPFKVTVLPEDVPKPPSCAAVAVGEGLIFGSKNKRAEFVIDGVVAGEPMILCQGPAGTYIIHISVGGTPVCGSPFNVTVTDEDLEGPCYPEKVLVIGPGVSFAVPGVTSEFIIDASAAGKGTHTLSVAFNGKHIPGSPFKFECMGQNVAVAGIGDASKVVAIGPGLSGAQVNGLAEFLIDGCQDFTPMVQMYGSAMDVPVQCVKIADGRFKCSYIPQASGVHILIISVCGSQIPGSPFKVNVAENGPEVLLLQKPFATGQGLSVAQVGQRAEFMMEGVFNWVYLMTVSCGDCQIIGSPFKVTVGCDEPPLQPCPVKTAVAIGPGLSDANVGKTAEFLIDGACDSPEIKMIGLTGDLAVQSSIIGEDRYKCSYTPTAPGLYLLSISCCGFQLPGSPFKVVVPPTVEEFHPSRTCVAIGPGLSQGCLDKISEFIIDGAGAAENLQVQMVGRSGNEVLIRSLNMGNGRYLCSYMPHIPGEYQLSVKSNNNHISGSPFRVLVTSEQDNFPARCPDPVFPPRNPPVPPPSVVIVSPETKEILNPEILRPVCAIALGPGLTNATLHQVAEFLIDGCFDDEPQVLLAGVADNIPVHAMKIGEGRFKCAYTPEKPGVYLLSIACNGSQVIGSPFKIVVEDVKPPEVERKTIVVSGLGTSCGSTSKSTKEGVYLLSISYQGLQVPGSPFKVLVGSDDGRPCFDSDGKSCPDACKPVAIGPGLTCAEMNSVAEFMLDGAGPTEPQIVMIGVNGEVPVKYVKLAEGRYKCAYVPQAPGVYLLSITCHGNQIPGSPFKVTVHGAPVFIERPQPIPIGVVQQPPLILQQPQHPQLILQQQQPQVIVRQQPVAMGQGLYLGQANQMTEFVIDSCPDVPEIQMHGCDCEVFVRCFRVDDCRYKCIYMLSLSIKGVQIPGSPFKVVIQPDSKNPNIHQLPPLIVPAQIVNTPIVVPMHAGKVFAKPPKTDHGDSDDEDNESIAMKPTTFSSAVASGPGLMGAQLNDLAEFVVDGSRDEPIAHMHGVDEEVAVRFHEVCDGRWKGSYLVSKPGTYSLTLITNGLQVKGCPFKISVHPPVKATNADIYYKKKKQTIAKTVQRTTPESVATTYTEFMSIVDEPEDSAPLPPRERIKPCIAQNAIALGGGLTQAYCGKAAEFMVDCSNAGHGFLKAQLVGITNAVDVHSTDIGEKRYVCSYIPKVQGAYLLNVTWSDQPIPGSPFKVAVMSSVDPSKVTFSGDVFTNGGIVGQPINVMVDAKNAGKDELKATCKGPNKFTQCKVEEVAEGLFNVSFTPEEPGPHLLHFLYAGVMIPNCPATIRIAGPIDPSKVVVTGKGVQDGVLATFDNSFTVETKGAGPGQLTVRMRGRKDTFRIEMRRDPMNNRTIHCRYNPTEVGLYILDIKWSGQHVPGSPFKIHLFDSMMELNQFKRTGAIEGFAANRISELGKNDSIRSNGFDNEFD</sequence>
<dbReference type="HOGENOM" id="CLU_223933_0_0_1"/>
<feature type="repeat" description="Filamin" evidence="3">
    <location>
        <begin position="2317"/>
        <end position="2410"/>
    </location>
</feature>
<dbReference type="SMART" id="SM00557">
    <property type="entry name" value="IG_FLMN"/>
    <property type="match status" value="32"/>
</dbReference>
<reference evidence="5 7" key="2">
    <citation type="journal article" date="2013" name="Nature">
        <title>Insights into bilaterian evolution from three spiralian genomes.</title>
        <authorList>
            <person name="Simakov O."/>
            <person name="Marletaz F."/>
            <person name="Cho S.J."/>
            <person name="Edsinger-Gonzales E."/>
            <person name="Havlak P."/>
            <person name="Hellsten U."/>
            <person name="Kuo D.H."/>
            <person name="Larsson T."/>
            <person name="Lv J."/>
            <person name="Arendt D."/>
            <person name="Savage R."/>
            <person name="Osoegawa K."/>
            <person name="de Jong P."/>
            <person name="Grimwood J."/>
            <person name="Chapman J.A."/>
            <person name="Shapiro H."/>
            <person name="Aerts A."/>
            <person name="Otillar R.P."/>
            <person name="Terry A.Y."/>
            <person name="Boore J.L."/>
            <person name="Grigoriev I.V."/>
            <person name="Lindberg D.R."/>
            <person name="Seaver E.C."/>
            <person name="Weisblat D.A."/>
            <person name="Putnam N.H."/>
            <person name="Rokhsar D.S."/>
        </authorList>
    </citation>
    <scope>NUCLEOTIDE SEQUENCE</scope>
</reference>
<dbReference type="EnsemblMetazoa" id="HelroT161920">
    <property type="protein sequence ID" value="HelroP161920"/>
    <property type="gene ID" value="HelroG161920"/>
</dbReference>
<feature type="repeat" description="Filamin" evidence="3">
    <location>
        <begin position="1566"/>
        <end position="1618"/>
    </location>
</feature>
<evidence type="ECO:0000256" key="1">
    <source>
        <dbReference type="ARBA" id="ARBA00009238"/>
    </source>
</evidence>
<feature type="repeat" description="Filamin" evidence="3">
    <location>
        <begin position="27"/>
        <end position="106"/>
    </location>
</feature>
<dbReference type="FunCoup" id="T1ES16">
    <property type="interactions" value="1"/>
</dbReference>
<proteinExistence type="inferred from homology"/>
<feature type="repeat" description="Filamin" evidence="3">
    <location>
        <begin position="1332"/>
        <end position="1428"/>
    </location>
</feature>
<comment type="similarity">
    <text evidence="1">Belongs to the filamin family.</text>
</comment>
<dbReference type="PROSITE" id="PS50194">
    <property type="entry name" value="FILAMIN_REPEAT"/>
    <property type="match status" value="38"/>
</dbReference>
<feature type="repeat" description="Filamin" evidence="3">
    <location>
        <begin position="3258"/>
        <end position="3349"/>
    </location>
</feature>
<keyword evidence="7" id="KW-1185">Reference proteome</keyword>
<dbReference type="eggNOG" id="KOG0518">
    <property type="taxonomic scope" value="Eukaryota"/>
</dbReference>
<dbReference type="PANTHER" id="PTHR38537">
    <property type="entry name" value="JITTERBUG, ISOFORM N"/>
    <property type="match status" value="1"/>
</dbReference>
<dbReference type="SUPFAM" id="SSF81296">
    <property type="entry name" value="E set domains"/>
    <property type="match status" value="36"/>
</dbReference>
<dbReference type="PANTHER" id="PTHR38537:SF13">
    <property type="entry name" value="JITTERBUG, ISOFORM N"/>
    <property type="match status" value="1"/>
</dbReference>
<keyword evidence="2" id="KW-0677">Repeat</keyword>
<feature type="repeat" description="Filamin" evidence="3">
    <location>
        <begin position="3124"/>
        <end position="3217"/>
    </location>
</feature>
<accession>T1ES16</accession>
<evidence type="ECO:0000256" key="2">
    <source>
        <dbReference type="ARBA" id="ARBA00022737"/>
    </source>
</evidence>
<reference evidence="6" key="3">
    <citation type="submission" date="2015-06" db="UniProtKB">
        <authorList>
            <consortium name="EnsemblMetazoa"/>
        </authorList>
    </citation>
    <scope>IDENTIFICATION</scope>
</reference>
<dbReference type="GeneID" id="20199366"/>
<evidence type="ECO:0000313" key="6">
    <source>
        <dbReference type="EnsemblMetazoa" id="HelroP161920"/>
    </source>
</evidence>
<feature type="repeat" description="Filamin" evidence="3">
    <location>
        <begin position="4024"/>
        <end position="4120"/>
    </location>
</feature>
<feature type="repeat" description="Filamin" evidence="3">
    <location>
        <begin position="116"/>
        <end position="199"/>
    </location>
</feature>
<dbReference type="InterPro" id="IPR044801">
    <property type="entry name" value="Filamin"/>
</dbReference>
<dbReference type="FunFam" id="2.60.40.10:FF:001145">
    <property type="entry name" value="Jitterbug, isoform I"/>
    <property type="match status" value="1"/>
</dbReference>
<dbReference type="GO" id="GO:0030036">
    <property type="term" value="P:actin cytoskeleton organization"/>
    <property type="evidence" value="ECO:0007669"/>
    <property type="project" value="InterPro"/>
</dbReference>
<dbReference type="InParanoid" id="T1ES16"/>
<dbReference type="InterPro" id="IPR014756">
    <property type="entry name" value="Ig_E-set"/>
</dbReference>
<feature type="repeat" description="Filamin" evidence="3">
    <location>
        <begin position="504"/>
        <end position="599"/>
    </location>
</feature>
<protein>
    <submittedName>
        <fullName evidence="5 6">Uncharacterized protein</fullName>
    </submittedName>
</protein>
<evidence type="ECO:0000313" key="7">
    <source>
        <dbReference type="Proteomes" id="UP000015101"/>
    </source>
</evidence>
<feature type="repeat" description="Filamin" evidence="3">
    <location>
        <begin position="1939"/>
        <end position="2041"/>
    </location>
</feature>
<evidence type="ECO:0000313" key="5">
    <source>
        <dbReference type="EMBL" id="ESO02631.1"/>
    </source>
</evidence>
<feature type="repeat" description="Filamin" evidence="3">
    <location>
        <begin position="1132"/>
        <end position="1245"/>
    </location>
</feature>
<dbReference type="InterPro" id="IPR013783">
    <property type="entry name" value="Ig-like_fold"/>
</dbReference>
<feature type="repeat" description="Filamin" evidence="3">
    <location>
        <begin position="1814"/>
        <end position="1893"/>
    </location>
</feature>
<feature type="repeat" description="Filamin" evidence="3">
    <location>
        <begin position="1253"/>
        <end position="1334"/>
    </location>
</feature>
<dbReference type="EMBL" id="AMQM01000973">
    <property type="status" value="NOT_ANNOTATED_CDS"/>
    <property type="molecule type" value="Genomic_DNA"/>
</dbReference>
<dbReference type="EMBL" id="AMQM01000972">
    <property type="status" value="NOT_ANNOTATED_CDS"/>
    <property type="molecule type" value="Genomic_DNA"/>
</dbReference>
<feature type="repeat" description="Filamin" evidence="3">
    <location>
        <begin position="648"/>
        <end position="743"/>
    </location>
</feature>
<feature type="repeat" description="Filamin" evidence="3">
    <location>
        <begin position="2870"/>
        <end position="2961"/>
    </location>
</feature>
<feature type="repeat" description="Filamin" evidence="3">
    <location>
        <begin position="2124"/>
        <end position="2208"/>
    </location>
</feature>
<feature type="repeat" description="Filamin" evidence="3">
    <location>
        <begin position="840"/>
        <end position="893"/>
    </location>
</feature>
<dbReference type="InterPro" id="IPR017868">
    <property type="entry name" value="Filamin/ABP280_repeat-like"/>
</dbReference>
<feature type="repeat" description="Filamin" evidence="3">
    <location>
        <begin position="2703"/>
        <end position="2726"/>
    </location>
</feature>
<dbReference type="InterPro" id="IPR001298">
    <property type="entry name" value="Filamin/ABP280_rpt"/>
</dbReference>
<dbReference type="RefSeq" id="XP_009020039.1">
    <property type="nucleotide sequence ID" value="XM_009021791.1"/>
</dbReference>
<feature type="repeat" description="Filamin" evidence="3">
    <location>
        <begin position="2256"/>
        <end position="2317"/>
    </location>
</feature>
<feature type="repeat" description="Filamin" evidence="3">
    <location>
        <begin position="3379"/>
        <end position="3403"/>
    </location>
</feature>
<reference evidence="7" key="1">
    <citation type="submission" date="2012-12" db="EMBL/GenBank/DDBJ databases">
        <authorList>
            <person name="Hellsten U."/>
            <person name="Grimwood J."/>
            <person name="Chapman J.A."/>
            <person name="Shapiro H."/>
            <person name="Aerts A."/>
            <person name="Otillar R.P."/>
            <person name="Terry A.Y."/>
            <person name="Boore J.L."/>
            <person name="Simakov O."/>
            <person name="Marletaz F."/>
            <person name="Cho S.-J."/>
            <person name="Edsinger-Gonzales E."/>
            <person name="Havlak P."/>
            <person name="Kuo D.-H."/>
            <person name="Larsson T."/>
            <person name="Lv J."/>
            <person name="Arendt D."/>
            <person name="Savage R."/>
            <person name="Osoegawa K."/>
            <person name="de Jong P."/>
            <person name="Lindberg D.R."/>
            <person name="Seaver E.C."/>
            <person name="Weisblat D.A."/>
            <person name="Putnam N.H."/>
            <person name="Grigoriev I.V."/>
            <person name="Rokhsar D.S."/>
        </authorList>
    </citation>
    <scope>NUCLEOTIDE SEQUENCE</scope>
</reference>
<evidence type="ECO:0000256" key="4">
    <source>
        <dbReference type="SAM" id="MobiDB-lite"/>
    </source>
</evidence>
<feature type="compositionally biased region" description="Acidic residues" evidence="4">
    <location>
        <begin position="2508"/>
        <end position="2521"/>
    </location>
</feature>
<feature type="region of interest" description="Disordered" evidence="4">
    <location>
        <begin position="2506"/>
        <end position="2526"/>
    </location>
</feature>
<gene>
    <name evidence="6" type="primary">20199366</name>
    <name evidence="5" type="ORF">HELRODRAFT_161920</name>
</gene>
<feature type="repeat" description="Filamin" evidence="3">
    <location>
        <begin position="904"/>
        <end position="983"/>
    </location>
</feature>
<dbReference type="Gene3D" id="2.60.40.10">
    <property type="entry name" value="Immunoglobulins"/>
    <property type="match status" value="36"/>
</dbReference>
<feature type="repeat" description="Filamin" evidence="3">
    <location>
        <begin position="3687"/>
        <end position="3777"/>
    </location>
</feature>
<dbReference type="GO" id="GO:0051015">
    <property type="term" value="F:actin filament binding"/>
    <property type="evidence" value="ECO:0007669"/>
    <property type="project" value="InterPro"/>
</dbReference>
<feature type="repeat" description="Filamin" evidence="3">
    <location>
        <begin position="197"/>
        <end position="294"/>
    </location>
</feature>
<feature type="repeat" description="Filamin" evidence="3">
    <location>
        <begin position="2424"/>
        <end position="2483"/>
    </location>
</feature>
<feature type="repeat" description="Filamin" evidence="3">
    <location>
        <begin position="596"/>
        <end position="652"/>
    </location>
</feature>
<organism evidence="6 7">
    <name type="scientific">Helobdella robusta</name>
    <name type="common">Californian leech</name>
    <dbReference type="NCBI Taxonomy" id="6412"/>
    <lineage>
        <taxon>Eukaryota</taxon>
        <taxon>Metazoa</taxon>
        <taxon>Spiralia</taxon>
        <taxon>Lophotrochozoa</taxon>
        <taxon>Annelida</taxon>
        <taxon>Clitellata</taxon>
        <taxon>Hirudinea</taxon>
        <taxon>Rhynchobdellida</taxon>
        <taxon>Glossiphoniidae</taxon>
        <taxon>Helobdella</taxon>
    </lineage>
</organism>
<dbReference type="EMBL" id="KB096742">
    <property type="protein sequence ID" value="ESO02631.1"/>
    <property type="molecule type" value="Genomic_DNA"/>
</dbReference>
<feature type="repeat" description="Filamin" evidence="3">
    <location>
        <begin position="2731"/>
        <end position="2862"/>
    </location>
</feature>
<evidence type="ECO:0000256" key="3">
    <source>
        <dbReference type="PROSITE-ProRule" id="PRU00087"/>
    </source>
</evidence>
<feature type="repeat" description="Filamin" evidence="3">
    <location>
        <begin position="1054"/>
        <end position="1134"/>
    </location>
</feature>
<dbReference type="OrthoDB" id="18740at2759"/>
<feature type="repeat" description="Filamin" evidence="3">
    <location>
        <begin position="423"/>
        <end position="506"/>
    </location>
</feature>
<feature type="repeat" description="Filamin" evidence="3">
    <location>
        <begin position="3929"/>
        <end position="4023"/>
    </location>
</feature>
<feature type="repeat" description="Filamin" evidence="3">
    <location>
        <begin position="1746"/>
        <end position="1804"/>
    </location>
</feature>
<dbReference type="KEGG" id="hro:HELRODRAFT_161920"/>
<feature type="repeat" description="Filamin" evidence="3">
    <location>
        <begin position="3029"/>
        <end position="3119"/>
    </location>
</feature>
<feature type="repeat" description="Filamin" evidence="3">
    <location>
        <begin position="2574"/>
        <end position="2656"/>
    </location>
</feature>
<dbReference type="STRING" id="6412.T1ES16"/>
<dbReference type="CTD" id="20199366"/>